<gene>
    <name evidence="1" type="ORF">JJB11_24585</name>
</gene>
<dbReference type="EMBL" id="JAEPWM010000017">
    <property type="protein sequence ID" value="MBK6009289.1"/>
    <property type="molecule type" value="Genomic_DNA"/>
</dbReference>
<name>A0A934WNU9_9BURK</name>
<dbReference type="RefSeq" id="WP_201177770.1">
    <property type="nucleotide sequence ID" value="NZ_JAEPWM010000017.1"/>
</dbReference>
<sequence length="99" mass="10962">MPQALHAPAPIDTASEAHRHAYNAAFQELDLPWYWDARLFATLQPTGRAGVRAWVAQEQPHLLRAYPLDFLVDAIEATQTRCHQRIVGAIAAPAPRLAA</sequence>
<evidence type="ECO:0000313" key="2">
    <source>
        <dbReference type="Proteomes" id="UP000630528"/>
    </source>
</evidence>
<accession>A0A934WNU9</accession>
<dbReference type="Proteomes" id="UP000630528">
    <property type="component" value="Unassembled WGS sequence"/>
</dbReference>
<protein>
    <submittedName>
        <fullName evidence="1">Uncharacterized protein</fullName>
    </submittedName>
</protein>
<reference evidence="1" key="2">
    <citation type="submission" date="2021-01" db="EMBL/GenBank/DDBJ databases">
        <authorList>
            <person name="Kang M."/>
        </authorList>
    </citation>
    <scope>NUCLEOTIDE SEQUENCE</scope>
    <source>
        <strain evidence="1">KACC 17527</strain>
    </source>
</reference>
<organism evidence="1 2">
    <name type="scientific">Ramlibacter ginsenosidimutans</name>
    <dbReference type="NCBI Taxonomy" id="502333"/>
    <lineage>
        <taxon>Bacteria</taxon>
        <taxon>Pseudomonadati</taxon>
        <taxon>Pseudomonadota</taxon>
        <taxon>Betaproteobacteria</taxon>
        <taxon>Burkholderiales</taxon>
        <taxon>Comamonadaceae</taxon>
        <taxon>Ramlibacter</taxon>
    </lineage>
</organism>
<comment type="caution">
    <text evidence="1">The sequence shown here is derived from an EMBL/GenBank/DDBJ whole genome shotgun (WGS) entry which is preliminary data.</text>
</comment>
<evidence type="ECO:0000313" key="1">
    <source>
        <dbReference type="EMBL" id="MBK6009289.1"/>
    </source>
</evidence>
<dbReference type="AlphaFoldDB" id="A0A934WNU9"/>
<dbReference type="Gene3D" id="1.10.150.240">
    <property type="entry name" value="Putative phosphatase, domain 2"/>
    <property type="match status" value="1"/>
</dbReference>
<proteinExistence type="predicted"/>
<reference evidence="1" key="1">
    <citation type="journal article" date="2012" name="J. Microbiol. Biotechnol.">
        <title>Ramlibacter ginsenosidimutans sp. nov., with ginsenoside-converting activity.</title>
        <authorList>
            <person name="Wang L."/>
            <person name="An D.S."/>
            <person name="Kim S.G."/>
            <person name="Jin F.X."/>
            <person name="Kim S.C."/>
            <person name="Lee S.T."/>
            <person name="Im W.T."/>
        </authorList>
    </citation>
    <scope>NUCLEOTIDE SEQUENCE</scope>
    <source>
        <strain evidence="1">KACC 17527</strain>
    </source>
</reference>
<keyword evidence="2" id="KW-1185">Reference proteome</keyword>
<dbReference type="InterPro" id="IPR023198">
    <property type="entry name" value="PGP-like_dom2"/>
</dbReference>